<sequence length="568" mass="61769">MKNLLQITATAILLGLCLAGCKKELITPNEKLDNQLASTNLAKSEVPGFYVNTLVRGFEKVFHPYKIWTGPNNMLIVLSNSDKVGQRILKIFPGKEPVIMASFNQGDEVGGLKVADNGDIYGIMRSGQLFVINANKQKTVLPIAISLDRPTDLALAPDGTIYISDWGNHRIIKRSISGATTVLAGKTGVKGYADGKGDNALFNFPNRLRLAADGFLVATDDGGKYLRRINLDGTVSTIFNRTGTIILDFAIAKRDAQMDVSPYENYFMLLNNTSGGPLYSVSHLSNTNVLTTITGQNACCSYVDGPADQARFYEAYGIASTGGVVYIADYGGEAVRTVARSFKLNDGLIAYYPFNGTAADSSGHLNNGTAIKASLTTNRFGKSNSAYYFDGSTAYISIADKKELRLNNSDFTINYWVNLDDYISSSGSVVLSKNNGPYQNGWNTSITGYGSTNTPTGKAFYNVSGGGDPFAFGTKTVEKNKWQMVTVSYDLAAKKISFYVNGTYDSATFNIPSPNPATTANLQIGKNTYNDPSGQTPAYFIKGKLDDIRIYNRKLSDMEIDNLYKLNY</sequence>
<dbReference type="GO" id="GO:0004553">
    <property type="term" value="F:hydrolase activity, hydrolyzing O-glycosyl compounds"/>
    <property type="evidence" value="ECO:0007669"/>
    <property type="project" value="UniProtKB-ARBA"/>
</dbReference>
<dbReference type="Gene3D" id="2.60.120.200">
    <property type="match status" value="1"/>
</dbReference>
<gene>
    <name evidence="2" type="ORF">GS399_11350</name>
</gene>
<name>A0A7K1YAG2_9SPHI</name>
<dbReference type="Pfam" id="PF13385">
    <property type="entry name" value="Laminin_G_3"/>
    <property type="match status" value="1"/>
</dbReference>
<reference evidence="2 3" key="1">
    <citation type="submission" date="2019-11" db="EMBL/GenBank/DDBJ databases">
        <title>Pedobacter sp. HMF7647 Genome sequencing and assembly.</title>
        <authorList>
            <person name="Kang H."/>
            <person name="Kim H."/>
            <person name="Joh K."/>
        </authorList>
    </citation>
    <scope>NUCLEOTIDE SEQUENCE [LARGE SCALE GENOMIC DNA]</scope>
    <source>
        <strain evidence="2 3">HMF7647</strain>
    </source>
</reference>
<dbReference type="AlphaFoldDB" id="A0A7K1YAG2"/>
<dbReference type="GO" id="GO:0005975">
    <property type="term" value="P:carbohydrate metabolic process"/>
    <property type="evidence" value="ECO:0007669"/>
    <property type="project" value="UniProtKB-ARBA"/>
</dbReference>
<dbReference type="EMBL" id="WVHT01000005">
    <property type="protein sequence ID" value="MXV51567.1"/>
    <property type="molecule type" value="Genomic_DNA"/>
</dbReference>
<accession>A0A7K1YAG2</accession>
<dbReference type="PANTHER" id="PTHR13833:SF71">
    <property type="entry name" value="NHL DOMAIN-CONTAINING PROTEIN"/>
    <property type="match status" value="1"/>
</dbReference>
<protein>
    <recommendedName>
        <fullName evidence="4">LamG-like jellyroll fold domain-containing protein</fullName>
    </recommendedName>
</protein>
<organism evidence="2 3">
    <name type="scientific">Hufsiella arboris</name>
    <dbReference type="NCBI Taxonomy" id="2695275"/>
    <lineage>
        <taxon>Bacteria</taxon>
        <taxon>Pseudomonadati</taxon>
        <taxon>Bacteroidota</taxon>
        <taxon>Sphingobacteriia</taxon>
        <taxon>Sphingobacteriales</taxon>
        <taxon>Sphingobacteriaceae</taxon>
        <taxon>Hufsiella</taxon>
    </lineage>
</organism>
<keyword evidence="1" id="KW-0677">Repeat</keyword>
<dbReference type="RefSeq" id="WP_160844754.1">
    <property type="nucleotide sequence ID" value="NZ_WVHT01000005.1"/>
</dbReference>
<comment type="caution">
    <text evidence="2">The sequence shown here is derived from an EMBL/GenBank/DDBJ whole genome shotgun (WGS) entry which is preliminary data.</text>
</comment>
<dbReference type="PANTHER" id="PTHR13833">
    <property type="match status" value="1"/>
</dbReference>
<dbReference type="SUPFAM" id="SSF63825">
    <property type="entry name" value="YWTD domain"/>
    <property type="match status" value="1"/>
</dbReference>
<dbReference type="Pfam" id="PF01436">
    <property type="entry name" value="NHL"/>
    <property type="match status" value="1"/>
</dbReference>
<evidence type="ECO:0000313" key="2">
    <source>
        <dbReference type="EMBL" id="MXV51567.1"/>
    </source>
</evidence>
<proteinExistence type="predicted"/>
<dbReference type="InterPro" id="IPR001258">
    <property type="entry name" value="NHL_repeat"/>
</dbReference>
<dbReference type="SUPFAM" id="SSF49899">
    <property type="entry name" value="Concanavalin A-like lectins/glucanases"/>
    <property type="match status" value="1"/>
</dbReference>
<dbReference type="InterPro" id="IPR013320">
    <property type="entry name" value="ConA-like_dom_sf"/>
</dbReference>
<evidence type="ECO:0008006" key="4">
    <source>
        <dbReference type="Google" id="ProtNLM"/>
    </source>
</evidence>
<evidence type="ECO:0000256" key="1">
    <source>
        <dbReference type="ARBA" id="ARBA00022737"/>
    </source>
</evidence>
<dbReference type="InterPro" id="IPR011042">
    <property type="entry name" value="6-blade_b-propeller_TolB-like"/>
</dbReference>
<keyword evidence="3" id="KW-1185">Reference proteome</keyword>
<dbReference type="Proteomes" id="UP000466586">
    <property type="component" value="Unassembled WGS sequence"/>
</dbReference>
<evidence type="ECO:0000313" key="3">
    <source>
        <dbReference type="Proteomes" id="UP000466586"/>
    </source>
</evidence>
<dbReference type="Gene3D" id="2.120.10.30">
    <property type="entry name" value="TolB, C-terminal domain"/>
    <property type="match status" value="2"/>
</dbReference>